<feature type="compositionally biased region" description="Basic residues" evidence="6">
    <location>
        <begin position="10"/>
        <end position="20"/>
    </location>
</feature>
<accession>A0A8E6B3M5</accession>
<dbReference type="SUPFAM" id="SSF52080">
    <property type="entry name" value="Ribosomal proteins L15p and L18e"/>
    <property type="match status" value="1"/>
</dbReference>
<evidence type="ECO:0000313" key="9">
    <source>
        <dbReference type="Proteomes" id="UP000676194"/>
    </source>
</evidence>
<keyword evidence="4" id="KW-0699">rRNA-binding</keyword>
<dbReference type="GO" id="GO:0019843">
    <property type="term" value="F:rRNA binding"/>
    <property type="evidence" value="ECO:0007669"/>
    <property type="project" value="UniProtKB-UniRule"/>
</dbReference>
<organism evidence="8 9">
    <name type="scientific">Telmatocola sphagniphila</name>
    <dbReference type="NCBI Taxonomy" id="1123043"/>
    <lineage>
        <taxon>Bacteria</taxon>
        <taxon>Pseudomonadati</taxon>
        <taxon>Planctomycetota</taxon>
        <taxon>Planctomycetia</taxon>
        <taxon>Gemmatales</taxon>
        <taxon>Gemmataceae</taxon>
    </lineage>
</organism>
<dbReference type="GO" id="GO:0022625">
    <property type="term" value="C:cytosolic large ribosomal subunit"/>
    <property type="evidence" value="ECO:0007669"/>
    <property type="project" value="TreeGrafter"/>
</dbReference>
<proteinExistence type="inferred from homology"/>
<dbReference type="NCBIfam" id="TIGR01071">
    <property type="entry name" value="rplO_bact"/>
    <property type="match status" value="1"/>
</dbReference>
<evidence type="ECO:0000313" key="8">
    <source>
        <dbReference type="EMBL" id="QVL30839.1"/>
    </source>
</evidence>
<sequence>MDLTNVHAGTQKRKLKKRVGRGVGSGQGKTAGRGHKGQYASAGARLPGITFVGGQTPLFRRVPKRGFNNARFRATANVVNVGDLDIVYNDGDVVTAESLRENGLATRTREHVRILGDGELTKKLTIRANYFSKSALEKIQAKGGTADLIPLPKKPVRNKMKPKKAKD</sequence>
<feature type="compositionally biased region" description="Basic residues" evidence="6">
    <location>
        <begin position="154"/>
        <end position="167"/>
    </location>
</feature>
<comment type="subunit">
    <text evidence="4">Part of the 50S ribosomal subunit.</text>
</comment>
<gene>
    <name evidence="4 8" type="primary">rplO</name>
    <name evidence="8" type="ORF">KIH39_18560</name>
</gene>
<dbReference type="InterPro" id="IPR001196">
    <property type="entry name" value="Ribosomal_uL15_CS"/>
</dbReference>
<dbReference type="PANTHER" id="PTHR12934:SF11">
    <property type="entry name" value="LARGE RIBOSOMAL SUBUNIT PROTEIN UL15M"/>
    <property type="match status" value="1"/>
</dbReference>
<dbReference type="GO" id="GO:0003735">
    <property type="term" value="F:structural constituent of ribosome"/>
    <property type="evidence" value="ECO:0007669"/>
    <property type="project" value="InterPro"/>
</dbReference>
<dbReference type="InterPro" id="IPR021131">
    <property type="entry name" value="Ribosomal_uL15/eL18"/>
</dbReference>
<dbReference type="EMBL" id="CP074694">
    <property type="protein sequence ID" value="QVL30839.1"/>
    <property type="molecule type" value="Genomic_DNA"/>
</dbReference>
<comment type="similarity">
    <text evidence="1 4 5">Belongs to the universal ribosomal protein uL15 family.</text>
</comment>
<keyword evidence="3 4" id="KW-0687">Ribonucleoprotein</keyword>
<dbReference type="AlphaFoldDB" id="A0A8E6B3M5"/>
<feature type="compositionally biased region" description="Gly residues" evidence="6">
    <location>
        <begin position="21"/>
        <end position="31"/>
    </location>
</feature>
<evidence type="ECO:0000256" key="6">
    <source>
        <dbReference type="SAM" id="MobiDB-lite"/>
    </source>
</evidence>
<evidence type="ECO:0000256" key="2">
    <source>
        <dbReference type="ARBA" id="ARBA00022980"/>
    </source>
</evidence>
<keyword evidence="2 4" id="KW-0689">Ribosomal protein</keyword>
<dbReference type="Proteomes" id="UP000676194">
    <property type="component" value="Chromosome"/>
</dbReference>
<dbReference type="PROSITE" id="PS00475">
    <property type="entry name" value="RIBOSOMAL_L15"/>
    <property type="match status" value="1"/>
</dbReference>
<dbReference type="KEGG" id="tsph:KIH39_18560"/>
<evidence type="ECO:0000256" key="3">
    <source>
        <dbReference type="ARBA" id="ARBA00023274"/>
    </source>
</evidence>
<reference evidence="8" key="1">
    <citation type="submission" date="2021-05" db="EMBL/GenBank/DDBJ databases">
        <title>Complete genome sequence of the cellulolytic planctomycete Telmatocola sphagniphila SP2T and characterization of the first cellulase from planctomycetes.</title>
        <authorList>
            <person name="Rakitin A.L."/>
            <person name="Beletsky A.V."/>
            <person name="Naumoff D.G."/>
            <person name="Kulichevskaya I.S."/>
            <person name="Mardanov A.V."/>
            <person name="Ravin N.V."/>
            <person name="Dedysh S.N."/>
        </authorList>
    </citation>
    <scope>NUCLEOTIDE SEQUENCE</scope>
    <source>
        <strain evidence="8">SP2T</strain>
    </source>
</reference>
<dbReference type="InterPro" id="IPR005749">
    <property type="entry name" value="Ribosomal_uL15_bac-type"/>
</dbReference>
<dbReference type="InterPro" id="IPR030878">
    <property type="entry name" value="Ribosomal_uL15"/>
</dbReference>
<name>A0A8E6B3M5_9BACT</name>
<dbReference type="GO" id="GO:0006412">
    <property type="term" value="P:translation"/>
    <property type="evidence" value="ECO:0007669"/>
    <property type="project" value="UniProtKB-UniRule"/>
</dbReference>
<protein>
    <recommendedName>
        <fullName evidence="4">Large ribosomal subunit protein uL15</fullName>
    </recommendedName>
</protein>
<evidence type="ECO:0000256" key="1">
    <source>
        <dbReference type="ARBA" id="ARBA00007320"/>
    </source>
</evidence>
<keyword evidence="9" id="KW-1185">Reference proteome</keyword>
<evidence type="ECO:0000259" key="7">
    <source>
        <dbReference type="Pfam" id="PF00828"/>
    </source>
</evidence>
<evidence type="ECO:0000256" key="4">
    <source>
        <dbReference type="HAMAP-Rule" id="MF_01341"/>
    </source>
</evidence>
<evidence type="ECO:0000256" key="5">
    <source>
        <dbReference type="RuleBase" id="RU003888"/>
    </source>
</evidence>
<comment type="function">
    <text evidence="4">Binds to the 23S rRNA.</text>
</comment>
<dbReference type="RefSeq" id="WP_213494721.1">
    <property type="nucleotide sequence ID" value="NZ_CP074694.1"/>
</dbReference>
<feature type="region of interest" description="Disordered" evidence="6">
    <location>
        <begin position="1"/>
        <end position="40"/>
    </location>
</feature>
<feature type="region of interest" description="Disordered" evidence="6">
    <location>
        <begin position="148"/>
        <end position="167"/>
    </location>
</feature>
<dbReference type="Pfam" id="PF00828">
    <property type="entry name" value="Ribosomal_L27A"/>
    <property type="match status" value="1"/>
</dbReference>
<dbReference type="Gene3D" id="3.100.10.10">
    <property type="match status" value="1"/>
</dbReference>
<dbReference type="InterPro" id="IPR036227">
    <property type="entry name" value="Ribosomal_uL15/eL18_sf"/>
</dbReference>
<feature type="domain" description="Large ribosomal subunit protein uL15/eL18" evidence="7">
    <location>
        <begin position="78"/>
        <end position="146"/>
    </location>
</feature>
<dbReference type="HAMAP" id="MF_01341">
    <property type="entry name" value="Ribosomal_uL15"/>
    <property type="match status" value="1"/>
</dbReference>
<keyword evidence="4" id="KW-0694">RNA-binding</keyword>
<dbReference type="PANTHER" id="PTHR12934">
    <property type="entry name" value="50S RIBOSOMAL PROTEIN L15"/>
    <property type="match status" value="1"/>
</dbReference>